<name>A0ABR9AED6_9PSED</name>
<feature type="region of interest" description="Disordered" evidence="1">
    <location>
        <begin position="1"/>
        <end position="26"/>
    </location>
</feature>
<evidence type="ECO:0008006" key="4">
    <source>
        <dbReference type="Google" id="ProtNLM"/>
    </source>
</evidence>
<dbReference type="EMBL" id="JACYNP010000017">
    <property type="protein sequence ID" value="MBD8124396.1"/>
    <property type="molecule type" value="Genomic_DNA"/>
</dbReference>
<evidence type="ECO:0000256" key="1">
    <source>
        <dbReference type="SAM" id="MobiDB-lite"/>
    </source>
</evidence>
<sequence length="618" mass="66086">MCNSTNRSTVTRQPRGPSRALATPSIPTADPIDGLLTLEALLQPVQIVFPCWNEALPGDSCQITWGKETLTDQFFITDETPGTLISLVIPPELLIDGEYNVGYAATNEGGAVSVKSPQIPLIVDTVAPGGDLIAPMIFPSQTQDGILTADELTELGGTLVAEVPGYSGMAWGDQIRTSWGSAAGPEHTVTSSEVTMDRVMLSFPREFLESLGDVTAPVTFVVTDRAGNQSIKSNETTFRLFLVDIPDNYPAPVCSQASDGIVDDADARAGVAVDIPQYPDALPGDNVTLYWGSYPLPEVQLNPGDEAFNPVFTINVRYGIVALAGDGPAQLHYEVHRNNVLVGTSLLLVVDVNITLPGPQDPEPGTPENEALALPVIQGSSSNANNEDNVIDQDDFLLDAYALIGWRDDFAIGDVFTLTWGSQDEQVIYTLRSSDVNRDLLLTIPNRILIGEGTGEDIKVFYSISQTSSPNVSRSPAQGVSVSSQGELPGGETGLKGPIFTNANHNNAISPILSPDGTPIYISPYENIAKYPRVTVVFRGYNAANGDTPVPGASFEMTHILDEFEVADGYSFRVTDHQLRLICTGRAEAYYRVEGPNGPVNSVSTPVLIRMATPGSGC</sequence>
<comment type="caution">
    <text evidence="2">The sequence shown here is derived from an EMBL/GenBank/DDBJ whole genome shotgun (WGS) entry which is preliminary data.</text>
</comment>
<accession>A0ABR9AED6</accession>
<dbReference type="RefSeq" id="WP_191946062.1">
    <property type="nucleotide sequence ID" value="NZ_JACYNP010000017.1"/>
</dbReference>
<proteinExistence type="predicted"/>
<evidence type="ECO:0000313" key="3">
    <source>
        <dbReference type="Proteomes" id="UP000625247"/>
    </source>
</evidence>
<organism evidence="2 3">
    <name type="scientific">Pseudomonas lutea</name>
    <dbReference type="NCBI Taxonomy" id="243924"/>
    <lineage>
        <taxon>Bacteria</taxon>
        <taxon>Pseudomonadati</taxon>
        <taxon>Pseudomonadota</taxon>
        <taxon>Gammaproteobacteria</taxon>
        <taxon>Pseudomonadales</taxon>
        <taxon>Pseudomonadaceae</taxon>
        <taxon>Pseudomonas</taxon>
    </lineage>
</organism>
<reference evidence="2 3" key="1">
    <citation type="journal article" date="2020" name="FEMS Microbiol. Ecol.">
        <title>Temporal dynamics of bacterial communities during seed development and maturation.</title>
        <authorList>
            <person name="Chesneau G."/>
            <person name="Torres-Cortes G."/>
            <person name="Briand M."/>
            <person name="Darrasse A."/>
            <person name="Preveaux A."/>
            <person name="Marais C."/>
            <person name="Jacques M.A."/>
            <person name="Shade A."/>
            <person name="Barret M."/>
        </authorList>
    </citation>
    <scope>NUCLEOTIDE SEQUENCE [LARGE SCALE GENOMIC DNA]</scope>
    <source>
        <strain evidence="2 3">CFBP13723</strain>
    </source>
</reference>
<evidence type="ECO:0000313" key="2">
    <source>
        <dbReference type="EMBL" id="MBD8124396.1"/>
    </source>
</evidence>
<gene>
    <name evidence="2" type="ORF">IFT62_24625</name>
</gene>
<feature type="compositionally biased region" description="Polar residues" evidence="1">
    <location>
        <begin position="1"/>
        <end position="12"/>
    </location>
</feature>
<dbReference type="Proteomes" id="UP000625247">
    <property type="component" value="Unassembled WGS sequence"/>
</dbReference>
<keyword evidence="3" id="KW-1185">Reference proteome</keyword>
<protein>
    <recommendedName>
        <fullName evidence="4">Lipoprotein</fullName>
    </recommendedName>
</protein>